<gene>
    <name evidence="2" type="ORF">Lnau_0547</name>
</gene>
<organism evidence="2 3">
    <name type="scientific">Legionella nautarum</name>
    <dbReference type="NCBI Taxonomy" id="45070"/>
    <lineage>
        <taxon>Bacteria</taxon>
        <taxon>Pseudomonadati</taxon>
        <taxon>Pseudomonadota</taxon>
        <taxon>Gammaproteobacteria</taxon>
        <taxon>Legionellales</taxon>
        <taxon>Legionellaceae</taxon>
        <taxon>Legionella</taxon>
    </lineage>
</organism>
<protein>
    <recommendedName>
        <fullName evidence="4">Phasin protein</fullName>
    </recommendedName>
</protein>
<dbReference type="RefSeq" id="WP_058503625.1">
    <property type="nucleotide sequence ID" value="NZ_CAAAIF010000005.1"/>
</dbReference>
<evidence type="ECO:0000313" key="2">
    <source>
        <dbReference type="EMBL" id="KTD38559.1"/>
    </source>
</evidence>
<name>A0A0W0X1X7_9GAMM</name>
<evidence type="ECO:0000256" key="1">
    <source>
        <dbReference type="SAM" id="MobiDB-lite"/>
    </source>
</evidence>
<dbReference type="PATRIC" id="fig|45070.6.peg.577"/>
<dbReference type="EMBL" id="LNYO01000007">
    <property type="protein sequence ID" value="KTD38559.1"/>
    <property type="molecule type" value="Genomic_DNA"/>
</dbReference>
<accession>A0A0W0X1X7</accession>
<dbReference type="Proteomes" id="UP000054725">
    <property type="component" value="Unassembled WGS sequence"/>
</dbReference>
<comment type="caution">
    <text evidence="2">The sequence shown here is derived from an EMBL/GenBank/DDBJ whole genome shotgun (WGS) entry which is preliminary data.</text>
</comment>
<proteinExistence type="predicted"/>
<keyword evidence="3" id="KW-1185">Reference proteome</keyword>
<feature type="compositionally biased region" description="Polar residues" evidence="1">
    <location>
        <begin position="99"/>
        <end position="118"/>
    </location>
</feature>
<feature type="compositionally biased region" description="Basic and acidic residues" evidence="1">
    <location>
        <begin position="120"/>
        <end position="129"/>
    </location>
</feature>
<dbReference type="STRING" id="45070.Lnau_0547"/>
<evidence type="ECO:0008006" key="4">
    <source>
        <dbReference type="Google" id="ProtNLM"/>
    </source>
</evidence>
<evidence type="ECO:0000313" key="3">
    <source>
        <dbReference type="Proteomes" id="UP000054725"/>
    </source>
</evidence>
<sequence>MQPEILKNMKDSIHRMQGPVPELMELHMKTIKNLSFIKPEEWSSLKNPQDIFDKGMKVFVHNGHKMLEYFQEATEILEKNWLSTSDQAMENIKQRMNQSKEAMSKTMRTARQATSNLKGKQHELWKKTH</sequence>
<dbReference type="OrthoDB" id="5654259at2"/>
<feature type="region of interest" description="Disordered" evidence="1">
    <location>
        <begin position="99"/>
        <end position="129"/>
    </location>
</feature>
<dbReference type="AlphaFoldDB" id="A0A0W0X1X7"/>
<reference evidence="2 3" key="1">
    <citation type="submission" date="2015-11" db="EMBL/GenBank/DDBJ databases">
        <title>Genomic analysis of 38 Legionella species identifies large and diverse effector repertoires.</title>
        <authorList>
            <person name="Burstein D."/>
            <person name="Amaro F."/>
            <person name="Zusman T."/>
            <person name="Lifshitz Z."/>
            <person name="Cohen O."/>
            <person name="Gilbert J.A."/>
            <person name="Pupko T."/>
            <person name="Shuman H.A."/>
            <person name="Segal G."/>
        </authorList>
    </citation>
    <scope>NUCLEOTIDE SEQUENCE [LARGE SCALE GENOMIC DNA]</scope>
    <source>
        <strain evidence="2 3">ATCC 49506</strain>
    </source>
</reference>